<name>A0ACB9MA43_9MYRT</name>
<reference evidence="2" key="1">
    <citation type="journal article" date="2023" name="Front. Plant Sci.">
        <title>Chromosomal-level genome assembly of Melastoma candidum provides insights into trichome evolution.</title>
        <authorList>
            <person name="Zhong Y."/>
            <person name="Wu W."/>
            <person name="Sun C."/>
            <person name="Zou P."/>
            <person name="Liu Y."/>
            <person name="Dai S."/>
            <person name="Zhou R."/>
        </authorList>
    </citation>
    <scope>NUCLEOTIDE SEQUENCE [LARGE SCALE GENOMIC DNA]</scope>
</reference>
<comment type="caution">
    <text evidence="1">The sequence shown here is derived from an EMBL/GenBank/DDBJ whole genome shotgun (WGS) entry which is preliminary data.</text>
</comment>
<evidence type="ECO:0000313" key="1">
    <source>
        <dbReference type="EMBL" id="KAI4321209.1"/>
    </source>
</evidence>
<organism evidence="1 2">
    <name type="scientific">Melastoma candidum</name>
    <dbReference type="NCBI Taxonomy" id="119954"/>
    <lineage>
        <taxon>Eukaryota</taxon>
        <taxon>Viridiplantae</taxon>
        <taxon>Streptophyta</taxon>
        <taxon>Embryophyta</taxon>
        <taxon>Tracheophyta</taxon>
        <taxon>Spermatophyta</taxon>
        <taxon>Magnoliopsida</taxon>
        <taxon>eudicotyledons</taxon>
        <taxon>Gunneridae</taxon>
        <taxon>Pentapetalae</taxon>
        <taxon>rosids</taxon>
        <taxon>malvids</taxon>
        <taxon>Myrtales</taxon>
        <taxon>Melastomataceae</taxon>
        <taxon>Melastomatoideae</taxon>
        <taxon>Melastomateae</taxon>
        <taxon>Melastoma</taxon>
    </lineage>
</organism>
<gene>
    <name evidence="1" type="ORF">MLD38_034618</name>
</gene>
<dbReference type="EMBL" id="CM042889">
    <property type="protein sequence ID" value="KAI4321209.1"/>
    <property type="molecule type" value="Genomic_DNA"/>
</dbReference>
<accession>A0ACB9MA43</accession>
<keyword evidence="2" id="KW-1185">Reference proteome</keyword>
<proteinExistence type="predicted"/>
<dbReference type="Proteomes" id="UP001057402">
    <property type="component" value="Chromosome 10"/>
</dbReference>
<protein>
    <submittedName>
        <fullName evidence="1">Uncharacterized protein</fullName>
    </submittedName>
</protein>
<sequence length="186" mass="20492">MHPLLGPSPGRIHRTLPRVFSVSCTLCSEVETVYNERMSSSEEGRGVGDHKKYAGVRRRKWGKWVSEIRVPGTQERLWLGSYSSPEGAAVAHDVAMYCLRGQSAADKLNFPLQRMPSSVRSDISPRSVQKAASDAGMAVDASFITNKSFEEEQGNERSNRDHHNEGGRGSRGSSDGHLTVSVDDYL</sequence>
<evidence type="ECO:0000313" key="2">
    <source>
        <dbReference type="Proteomes" id="UP001057402"/>
    </source>
</evidence>